<dbReference type="AlphaFoldDB" id="A0A4C1WYP0"/>
<name>A0A4C1WYP0_EUMVA</name>
<dbReference type="EMBL" id="BGZK01000683">
    <property type="protein sequence ID" value="GBP56033.1"/>
    <property type="molecule type" value="Genomic_DNA"/>
</dbReference>
<feature type="region of interest" description="Disordered" evidence="1">
    <location>
        <begin position="125"/>
        <end position="145"/>
    </location>
</feature>
<accession>A0A4C1WYP0</accession>
<reference evidence="2 3" key="1">
    <citation type="journal article" date="2019" name="Commun. Biol.">
        <title>The bagworm genome reveals a unique fibroin gene that provides high tensile strength.</title>
        <authorList>
            <person name="Kono N."/>
            <person name="Nakamura H."/>
            <person name="Ohtoshi R."/>
            <person name="Tomita M."/>
            <person name="Numata K."/>
            <person name="Arakawa K."/>
        </authorList>
    </citation>
    <scope>NUCLEOTIDE SEQUENCE [LARGE SCALE GENOMIC DNA]</scope>
</reference>
<gene>
    <name evidence="2" type="ORF">EVAR_97454_1</name>
</gene>
<comment type="caution">
    <text evidence="2">The sequence shown here is derived from an EMBL/GenBank/DDBJ whole genome shotgun (WGS) entry which is preliminary data.</text>
</comment>
<organism evidence="2 3">
    <name type="scientific">Eumeta variegata</name>
    <name type="common">Bagworm moth</name>
    <name type="synonym">Eumeta japonica</name>
    <dbReference type="NCBI Taxonomy" id="151549"/>
    <lineage>
        <taxon>Eukaryota</taxon>
        <taxon>Metazoa</taxon>
        <taxon>Ecdysozoa</taxon>
        <taxon>Arthropoda</taxon>
        <taxon>Hexapoda</taxon>
        <taxon>Insecta</taxon>
        <taxon>Pterygota</taxon>
        <taxon>Neoptera</taxon>
        <taxon>Endopterygota</taxon>
        <taxon>Lepidoptera</taxon>
        <taxon>Glossata</taxon>
        <taxon>Ditrysia</taxon>
        <taxon>Tineoidea</taxon>
        <taxon>Psychidae</taxon>
        <taxon>Oiketicinae</taxon>
        <taxon>Eumeta</taxon>
    </lineage>
</organism>
<feature type="compositionally biased region" description="Basic and acidic residues" evidence="1">
    <location>
        <begin position="131"/>
        <end position="145"/>
    </location>
</feature>
<dbReference type="Proteomes" id="UP000299102">
    <property type="component" value="Unassembled WGS sequence"/>
</dbReference>
<sequence length="145" mass="16247">MIKFLVTYRIRPATTQVVRGRAGTPRRRSFTIDNKDVTTPEPASAALRPRRVTCWPLGRRGRPSSAAVSASHARHVATPKLKRALETARSRLRRRKARHTQNADNINTIAIANISLSRGSFKSFDRGATMKPRDDVHGRPARETI</sequence>
<proteinExistence type="predicted"/>
<evidence type="ECO:0000313" key="2">
    <source>
        <dbReference type="EMBL" id="GBP56033.1"/>
    </source>
</evidence>
<protein>
    <submittedName>
        <fullName evidence="2">Uncharacterized protein</fullName>
    </submittedName>
</protein>
<keyword evidence="3" id="KW-1185">Reference proteome</keyword>
<evidence type="ECO:0000313" key="3">
    <source>
        <dbReference type="Proteomes" id="UP000299102"/>
    </source>
</evidence>
<evidence type="ECO:0000256" key="1">
    <source>
        <dbReference type="SAM" id="MobiDB-lite"/>
    </source>
</evidence>